<evidence type="ECO:0000256" key="1">
    <source>
        <dbReference type="ARBA" id="ARBA00004225"/>
    </source>
</evidence>
<keyword evidence="5" id="KW-1133">Transmembrane helix</keyword>
<dbReference type="PANTHER" id="PTHR45758:SF4">
    <property type="entry name" value="MITOFERRIN-1"/>
    <property type="match status" value="1"/>
</dbReference>
<dbReference type="STRING" id="246404.A0A507FK89"/>
<dbReference type="AlphaFoldDB" id="A0A507FK89"/>
<evidence type="ECO:0000256" key="6">
    <source>
        <dbReference type="ARBA" id="ARBA00023128"/>
    </source>
</evidence>
<evidence type="ECO:0000313" key="11">
    <source>
        <dbReference type="Proteomes" id="UP000320333"/>
    </source>
</evidence>
<evidence type="ECO:0000256" key="2">
    <source>
        <dbReference type="ARBA" id="ARBA00006375"/>
    </source>
</evidence>
<keyword evidence="11" id="KW-1185">Reference proteome</keyword>
<dbReference type="SUPFAM" id="SSF103506">
    <property type="entry name" value="Mitochondrial carrier"/>
    <property type="match status" value="1"/>
</dbReference>
<comment type="similarity">
    <text evidence="2 9">Belongs to the mitochondrial carrier (TC 2.A.29) family.</text>
</comment>
<feature type="repeat" description="Solcar" evidence="8">
    <location>
        <begin position="201"/>
        <end position="292"/>
    </location>
</feature>
<evidence type="ECO:0000256" key="9">
    <source>
        <dbReference type="RuleBase" id="RU000488"/>
    </source>
</evidence>
<comment type="subcellular location">
    <subcellularLocation>
        <location evidence="1">Mitochondrion membrane</location>
        <topology evidence="1">Multi-pass membrane protein</topology>
    </subcellularLocation>
</comment>
<feature type="repeat" description="Solcar" evidence="8">
    <location>
        <begin position="109"/>
        <end position="194"/>
    </location>
</feature>
<evidence type="ECO:0000256" key="4">
    <source>
        <dbReference type="ARBA" id="ARBA00022692"/>
    </source>
</evidence>
<dbReference type="OrthoDB" id="43906at2759"/>
<dbReference type="PROSITE" id="PS50920">
    <property type="entry name" value="SOLCAR"/>
    <property type="match status" value="3"/>
</dbReference>
<evidence type="ECO:0000256" key="7">
    <source>
        <dbReference type="ARBA" id="ARBA00023136"/>
    </source>
</evidence>
<protein>
    <recommendedName>
        <fullName evidence="12">Mitochondrial carrier protein</fullName>
    </recommendedName>
</protein>
<proteinExistence type="inferred from homology"/>
<keyword evidence="7 8" id="KW-0472">Membrane</keyword>
<dbReference type="GO" id="GO:0015093">
    <property type="term" value="F:ferrous iron transmembrane transporter activity"/>
    <property type="evidence" value="ECO:0007669"/>
    <property type="project" value="TreeGrafter"/>
</dbReference>
<dbReference type="GO" id="GO:0048250">
    <property type="term" value="P:iron import into the mitochondrion"/>
    <property type="evidence" value="ECO:0007669"/>
    <property type="project" value="TreeGrafter"/>
</dbReference>
<keyword evidence="6" id="KW-0496">Mitochondrion</keyword>
<accession>A0A507FK89</accession>
<dbReference type="Pfam" id="PF00153">
    <property type="entry name" value="Mito_carr"/>
    <property type="match status" value="3"/>
</dbReference>
<evidence type="ECO:0008006" key="12">
    <source>
        <dbReference type="Google" id="ProtNLM"/>
    </source>
</evidence>
<gene>
    <name evidence="10" type="ORF">CcCBS67573_g03243</name>
</gene>
<evidence type="ECO:0000256" key="8">
    <source>
        <dbReference type="PROSITE-ProRule" id="PRU00282"/>
    </source>
</evidence>
<keyword evidence="4 8" id="KW-0812">Transmembrane</keyword>
<evidence type="ECO:0000256" key="5">
    <source>
        <dbReference type="ARBA" id="ARBA00022989"/>
    </source>
</evidence>
<dbReference type="GO" id="GO:0031966">
    <property type="term" value="C:mitochondrial membrane"/>
    <property type="evidence" value="ECO:0007669"/>
    <property type="project" value="UniProtKB-SubCell"/>
</dbReference>
<sequence>MDDDIEYEALPNSPTHINMLAGALAGITEHALMYPVDSIKTRMQMQSSAASSSSLSVSAAIARISSAEGASALWRGVTSVIVGAGPAHALSFGVYESMKERFCPNGDSSNVLGWAAAGACATIAHDALMTPFDVIKQRMQIESGARFSGLQSCATHIFKNEGLRAFYVSYPTTLLMNIPFHMIHFSSYEYVKQALNPSRGYDPKSHCVAGGLAGGLAAALTTPLDVVKTVLQTKGSSEDAVVRNIKGLKGAVGLIYRQSGWNGFFRGIGPRVMTHVPATAISWTTYEFLKIWFVGTAEAPSKVAAATSAVLPFRKVECENGCKCSSVSSSSV</sequence>
<feature type="repeat" description="Solcar" evidence="8">
    <location>
        <begin position="13"/>
        <end position="101"/>
    </location>
</feature>
<dbReference type="EMBL" id="QEAP01000079">
    <property type="protein sequence ID" value="TPX75477.1"/>
    <property type="molecule type" value="Genomic_DNA"/>
</dbReference>
<dbReference type="Gene3D" id="1.50.40.10">
    <property type="entry name" value="Mitochondrial carrier domain"/>
    <property type="match status" value="2"/>
</dbReference>
<evidence type="ECO:0000256" key="3">
    <source>
        <dbReference type="ARBA" id="ARBA00022448"/>
    </source>
</evidence>
<name>A0A507FK89_9FUNG</name>
<keyword evidence="3 9" id="KW-0813">Transport</keyword>
<dbReference type="PANTHER" id="PTHR45758">
    <property type="entry name" value="MITOFERRIN-1-RELATED"/>
    <property type="match status" value="1"/>
</dbReference>
<reference evidence="10 11" key="1">
    <citation type="journal article" date="2019" name="Sci. Rep.">
        <title>Comparative genomics of chytrid fungi reveal insights into the obligate biotrophic and pathogenic lifestyle of Synchytrium endobioticum.</title>
        <authorList>
            <person name="van de Vossenberg B.T.L.H."/>
            <person name="Warris S."/>
            <person name="Nguyen H.D.T."/>
            <person name="van Gent-Pelzer M.P.E."/>
            <person name="Joly D.L."/>
            <person name="van de Geest H.C."/>
            <person name="Bonants P.J.M."/>
            <person name="Smith D.S."/>
            <person name="Levesque C.A."/>
            <person name="van der Lee T.A.J."/>
        </authorList>
    </citation>
    <scope>NUCLEOTIDE SEQUENCE [LARGE SCALE GENOMIC DNA]</scope>
    <source>
        <strain evidence="10 11">CBS 675.73</strain>
    </source>
</reference>
<dbReference type="InterPro" id="IPR023395">
    <property type="entry name" value="MCP_dom_sf"/>
</dbReference>
<dbReference type="InterPro" id="IPR018108">
    <property type="entry name" value="MCP_transmembrane"/>
</dbReference>
<evidence type="ECO:0000313" key="10">
    <source>
        <dbReference type="EMBL" id="TPX75477.1"/>
    </source>
</evidence>
<organism evidence="10 11">
    <name type="scientific">Chytriomyces confervae</name>
    <dbReference type="NCBI Taxonomy" id="246404"/>
    <lineage>
        <taxon>Eukaryota</taxon>
        <taxon>Fungi</taxon>
        <taxon>Fungi incertae sedis</taxon>
        <taxon>Chytridiomycota</taxon>
        <taxon>Chytridiomycota incertae sedis</taxon>
        <taxon>Chytridiomycetes</taxon>
        <taxon>Chytridiales</taxon>
        <taxon>Chytriomycetaceae</taxon>
        <taxon>Chytriomyces</taxon>
    </lineage>
</organism>
<comment type="caution">
    <text evidence="10">The sequence shown here is derived from an EMBL/GenBank/DDBJ whole genome shotgun (WGS) entry which is preliminary data.</text>
</comment>
<dbReference type="Proteomes" id="UP000320333">
    <property type="component" value="Unassembled WGS sequence"/>
</dbReference>